<proteinExistence type="predicted"/>
<evidence type="ECO:0000313" key="1">
    <source>
        <dbReference type="EMBL" id="KAA6337725.1"/>
    </source>
</evidence>
<dbReference type="EMBL" id="SNRY01000675">
    <property type="protein sequence ID" value="KAA6337725.1"/>
    <property type="molecule type" value="Genomic_DNA"/>
</dbReference>
<comment type="caution">
    <text evidence="1">The sequence shown here is derived from an EMBL/GenBank/DDBJ whole genome shotgun (WGS) entry which is preliminary data.</text>
</comment>
<gene>
    <name evidence="1" type="ORF">EZS27_014218</name>
</gene>
<name>A0A5J4RX03_9ZZZZ</name>
<sequence length="31" mass="3510">MEQNKHKTTLTTVGVDHSTNRQIDKLCNAII</sequence>
<dbReference type="AlphaFoldDB" id="A0A5J4RX03"/>
<reference evidence="1" key="1">
    <citation type="submission" date="2019-03" db="EMBL/GenBank/DDBJ databases">
        <title>Single cell metagenomics reveals metabolic interactions within the superorganism composed of flagellate Streblomastix strix and complex community of Bacteroidetes bacteria on its surface.</title>
        <authorList>
            <person name="Treitli S.C."/>
            <person name="Kolisko M."/>
            <person name="Husnik F."/>
            <person name="Keeling P."/>
            <person name="Hampl V."/>
        </authorList>
    </citation>
    <scope>NUCLEOTIDE SEQUENCE</scope>
    <source>
        <strain evidence="1">STM</strain>
    </source>
</reference>
<accession>A0A5J4RX03</accession>
<organism evidence="1">
    <name type="scientific">termite gut metagenome</name>
    <dbReference type="NCBI Taxonomy" id="433724"/>
    <lineage>
        <taxon>unclassified sequences</taxon>
        <taxon>metagenomes</taxon>
        <taxon>organismal metagenomes</taxon>
    </lineage>
</organism>
<protein>
    <submittedName>
        <fullName evidence="1">Uncharacterized protein</fullName>
    </submittedName>
</protein>